<organism evidence="8 9">
    <name type="scientific">Paenibacillus donghaensis</name>
    <dbReference type="NCBI Taxonomy" id="414771"/>
    <lineage>
        <taxon>Bacteria</taxon>
        <taxon>Bacillati</taxon>
        <taxon>Bacillota</taxon>
        <taxon>Bacilli</taxon>
        <taxon>Bacillales</taxon>
        <taxon>Paenibacillaceae</taxon>
        <taxon>Paenibacillus</taxon>
    </lineage>
</organism>
<name>A0A2Z2KA77_9BACL</name>
<keyword evidence="3" id="KW-0808">Transferase</keyword>
<dbReference type="GO" id="GO:0003677">
    <property type="term" value="F:DNA binding"/>
    <property type="evidence" value="ECO:0007669"/>
    <property type="project" value="UniProtKB-UniRule"/>
</dbReference>
<evidence type="ECO:0000259" key="7">
    <source>
        <dbReference type="PROSITE" id="PS52018"/>
    </source>
</evidence>
<dbReference type="GO" id="GO:0016779">
    <property type="term" value="F:nucleotidyltransferase activity"/>
    <property type="evidence" value="ECO:0007669"/>
    <property type="project" value="UniProtKB-KW"/>
</dbReference>
<accession>A0A2Z2KA77</accession>
<evidence type="ECO:0000256" key="2">
    <source>
        <dbReference type="ARBA" id="ARBA00022676"/>
    </source>
</evidence>
<dbReference type="OrthoDB" id="9813972at2"/>
<keyword evidence="4" id="KW-0548">Nucleotidyltransferase</keyword>
<evidence type="ECO:0000256" key="3">
    <source>
        <dbReference type="ARBA" id="ARBA00022679"/>
    </source>
</evidence>
<evidence type="ECO:0000313" key="9">
    <source>
        <dbReference type="Proteomes" id="UP000249890"/>
    </source>
</evidence>
<evidence type="ECO:0000256" key="5">
    <source>
        <dbReference type="ARBA" id="ARBA00023125"/>
    </source>
</evidence>
<reference evidence="8 9" key="1">
    <citation type="submission" date="2017-06" db="EMBL/GenBank/DDBJ databases">
        <title>Complete genome sequence of Paenibacillus donghaensis KCTC 13049T isolated from East Sea sediment, South Korea.</title>
        <authorList>
            <person name="Jung B.K."/>
            <person name="Hong S.-J."/>
            <person name="Shin J.-H."/>
        </authorList>
    </citation>
    <scope>NUCLEOTIDE SEQUENCE [LARGE SCALE GENOMIC DNA]</scope>
    <source>
        <strain evidence="8 9">KCTC 13049</strain>
    </source>
</reference>
<protein>
    <recommendedName>
        <fullName evidence="7">DarT domain-containing protein</fullName>
    </recommendedName>
</protein>
<keyword evidence="5 6" id="KW-0238">DNA-binding</keyword>
<evidence type="ECO:0000256" key="1">
    <source>
        <dbReference type="ARBA" id="ARBA00022649"/>
    </source>
</evidence>
<evidence type="ECO:0000256" key="4">
    <source>
        <dbReference type="ARBA" id="ARBA00022695"/>
    </source>
</evidence>
<feature type="domain" description="DarT" evidence="7">
    <location>
        <begin position="30"/>
        <end position="234"/>
    </location>
</feature>
<dbReference type="PROSITE" id="PS52018">
    <property type="entry name" value="DART"/>
    <property type="match status" value="1"/>
</dbReference>
<dbReference type="AlphaFoldDB" id="A0A2Z2KA77"/>
<dbReference type="RefSeq" id="WP_087916366.1">
    <property type="nucleotide sequence ID" value="NZ_CP021780.1"/>
</dbReference>
<comment type="caution">
    <text evidence="6">Lacks conserved residue(s) required for the propagation of feature annotation.</text>
</comment>
<dbReference type="EMBL" id="CP021780">
    <property type="protein sequence ID" value="ASA22367.1"/>
    <property type="molecule type" value="Genomic_DNA"/>
</dbReference>
<dbReference type="InterPro" id="IPR029494">
    <property type="entry name" value="DarT"/>
</dbReference>
<keyword evidence="2" id="KW-0328">Glycosyltransferase</keyword>
<dbReference type="Proteomes" id="UP000249890">
    <property type="component" value="Chromosome"/>
</dbReference>
<gene>
    <name evidence="8" type="ORF">B9T62_17185</name>
</gene>
<dbReference type="KEGG" id="pdh:B9T62_17185"/>
<sequence>MKNKNDREIIKAVLSKVKAELDPARKWWTNTLFHFTDVHNAVQILEDNCLLSRNEAKKREKMTSDNASPTIIDQTNEVWKDYVRFYFRPKTPTQYHNEGFRPQHQKTLNGAHCPVPIFFLFDLESMLFMKNSFFSHGSLASPYYTIYNTADKFEEMPFDYIYHEGQFNRNTEWFITGHRQAELVVPNKCSLEYLKRIVCRSPAERDTLIDLLSYETFQKYADKIVVDTRLNLFYSEWFYIEKVNLMDKSISLTFNEGFKVRGTFKVYLDIEKLDSGDKSFWEDKEFDQKSSLRINLSTFDKPTDYRVKFYIDDQLAFSSGHYTIEDLPF</sequence>
<dbReference type="Pfam" id="PF14487">
    <property type="entry name" value="DarT"/>
    <property type="match status" value="1"/>
</dbReference>
<comment type="similarity">
    <text evidence="6">Belongs to the DarT ADP-ribosyltransferase family.</text>
</comment>
<dbReference type="GO" id="GO:0016757">
    <property type="term" value="F:glycosyltransferase activity"/>
    <property type="evidence" value="ECO:0007669"/>
    <property type="project" value="UniProtKB-KW"/>
</dbReference>
<evidence type="ECO:0000313" key="8">
    <source>
        <dbReference type="EMBL" id="ASA22367.1"/>
    </source>
</evidence>
<keyword evidence="9" id="KW-1185">Reference proteome</keyword>
<evidence type="ECO:0000256" key="6">
    <source>
        <dbReference type="PROSITE-ProRule" id="PRU01362"/>
    </source>
</evidence>
<proteinExistence type="inferred from homology"/>
<keyword evidence="1 6" id="KW-1277">Toxin-antitoxin system</keyword>